<dbReference type="PANTHER" id="PTHR33204:SF18">
    <property type="entry name" value="TRANSCRIPTIONAL REGULATORY PROTEIN"/>
    <property type="match status" value="1"/>
</dbReference>
<feature type="domain" description="HTH hxlR-type" evidence="4">
    <location>
        <begin position="58"/>
        <end position="156"/>
    </location>
</feature>
<keyword evidence="2" id="KW-0238">DNA-binding</keyword>
<dbReference type="PANTHER" id="PTHR33204">
    <property type="entry name" value="TRANSCRIPTIONAL REGULATOR, MARR FAMILY"/>
    <property type="match status" value="1"/>
</dbReference>
<evidence type="ECO:0000256" key="3">
    <source>
        <dbReference type="ARBA" id="ARBA00023163"/>
    </source>
</evidence>
<reference evidence="5" key="1">
    <citation type="submission" date="2021-01" db="EMBL/GenBank/DDBJ databases">
        <title>Whole genome shotgun sequence of Virgisporangium ochraceum NBRC 16418.</title>
        <authorList>
            <person name="Komaki H."/>
            <person name="Tamura T."/>
        </authorList>
    </citation>
    <scope>NUCLEOTIDE SEQUENCE</scope>
    <source>
        <strain evidence="5">NBRC 16418</strain>
    </source>
</reference>
<dbReference type="SUPFAM" id="SSF46785">
    <property type="entry name" value="Winged helix' DNA-binding domain"/>
    <property type="match status" value="1"/>
</dbReference>
<dbReference type="Proteomes" id="UP000635606">
    <property type="component" value="Unassembled WGS sequence"/>
</dbReference>
<evidence type="ECO:0000259" key="4">
    <source>
        <dbReference type="PROSITE" id="PS51118"/>
    </source>
</evidence>
<dbReference type="EMBL" id="BOPH01000102">
    <property type="protein sequence ID" value="GIJ72641.1"/>
    <property type="molecule type" value="Genomic_DNA"/>
</dbReference>
<dbReference type="InterPro" id="IPR036388">
    <property type="entry name" value="WH-like_DNA-bd_sf"/>
</dbReference>
<dbReference type="AlphaFoldDB" id="A0A8J4EFE8"/>
<dbReference type="PROSITE" id="PS51118">
    <property type="entry name" value="HTH_HXLR"/>
    <property type="match status" value="1"/>
</dbReference>
<evidence type="ECO:0000256" key="1">
    <source>
        <dbReference type="ARBA" id="ARBA00023015"/>
    </source>
</evidence>
<proteinExistence type="predicted"/>
<evidence type="ECO:0000313" key="5">
    <source>
        <dbReference type="EMBL" id="GIJ72641.1"/>
    </source>
</evidence>
<keyword evidence="3" id="KW-0804">Transcription</keyword>
<gene>
    <name evidence="5" type="ORF">Voc01_075580</name>
</gene>
<comment type="caution">
    <text evidence="5">The sequence shown here is derived from an EMBL/GenBank/DDBJ whole genome shotgun (WGS) entry which is preliminary data.</text>
</comment>
<keyword evidence="1" id="KW-0805">Transcription regulation</keyword>
<dbReference type="Gene3D" id="1.10.10.10">
    <property type="entry name" value="Winged helix-like DNA-binding domain superfamily/Winged helix DNA-binding domain"/>
    <property type="match status" value="1"/>
</dbReference>
<dbReference type="InterPro" id="IPR036390">
    <property type="entry name" value="WH_DNA-bd_sf"/>
</dbReference>
<sequence>MVAGVVGQSETVRVTGELGGHTGSQADPRAGNQTVSVAWSTQLVPDARGATRRPEPTCPVEVALAAISGRWTTLVLRELMHGPRSFGELRLALPTLSAKVLSERLAGLERQTLVERHRRRGFPARTVYRLTGAGERLRPLLVELYRTGDALLRDRARR</sequence>
<dbReference type="GO" id="GO:0003677">
    <property type="term" value="F:DNA binding"/>
    <property type="evidence" value="ECO:0007669"/>
    <property type="project" value="UniProtKB-KW"/>
</dbReference>
<evidence type="ECO:0000256" key="2">
    <source>
        <dbReference type="ARBA" id="ARBA00023125"/>
    </source>
</evidence>
<organism evidence="5 6">
    <name type="scientific">Virgisporangium ochraceum</name>
    <dbReference type="NCBI Taxonomy" id="65505"/>
    <lineage>
        <taxon>Bacteria</taxon>
        <taxon>Bacillati</taxon>
        <taxon>Actinomycetota</taxon>
        <taxon>Actinomycetes</taxon>
        <taxon>Micromonosporales</taxon>
        <taxon>Micromonosporaceae</taxon>
        <taxon>Virgisporangium</taxon>
    </lineage>
</organism>
<accession>A0A8J4EFE8</accession>
<evidence type="ECO:0000313" key="6">
    <source>
        <dbReference type="Proteomes" id="UP000635606"/>
    </source>
</evidence>
<name>A0A8J4EFE8_9ACTN</name>
<keyword evidence="6" id="KW-1185">Reference proteome</keyword>
<protein>
    <recommendedName>
        <fullName evidence="4">HTH hxlR-type domain-containing protein</fullName>
    </recommendedName>
</protein>
<dbReference type="InterPro" id="IPR002577">
    <property type="entry name" value="HTH_HxlR"/>
</dbReference>
<dbReference type="Pfam" id="PF01638">
    <property type="entry name" value="HxlR"/>
    <property type="match status" value="1"/>
</dbReference>